<gene>
    <name evidence="2" type="ORF">GCM10010201_21580</name>
</gene>
<feature type="transmembrane region" description="Helical" evidence="1">
    <location>
        <begin position="238"/>
        <end position="261"/>
    </location>
</feature>
<accession>A0ABN3NMN3</accession>
<keyword evidence="3" id="KW-1185">Reference proteome</keyword>
<dbReference type="InterPro" id="IPR007404">
    <property type="entry name" value="YdjM-like"/>
</dbReference>
<keyword evidence="1" id="KW-0472">Membrane</keyword>
<keyword evidence="2" id="KW-0378">Hydrolase</keyword>
<dbReference type="Proteomes" id="UP001499978">
    <property type="component" value="Unassembled WGS sequence"/>
</dbReference>
<dbReference type="GO" id="GO:0016787">
    <property type="term" value="F:hydrolase activity"/>
    <property type="evidence" value="ECO:0007669"/>
    <property type="project" value="UniProtKB-KW"/>
</dbReference>
<reference evidence="2 3" key="1">
    <citation type="journal article" date="2019" name="Int. J. Syst. Evol. Microbiol.">
        <title>The Global Catalogue of Microorganisms (GCM) 10K type strain sequencing project: providing services to taxonomists for standard genome sequencing and annotation.</title>
        <authorList>
            <consortium name="The Broad Institute Genomics Platform"/>
            <consortium name="The Broad Institute Genome Sequencing Center for Infectious Disease"/>
            <person name="Wu L."/>
            <person name="Ma J."/>
        </authorList>
    </citation>
    <scope>NUCLEOTIDE SEQUENCE [LARGE SCALE GENOMIC DNA]</scope>
    <source>
        <strain evidence="2 3">JCM 3367</strain>
    </source>
</reference>
<feature type="transmembrane region" description="Helical" evidence="1">
    <location>
        <begin position="131"/>
        <end position="147"/>
    </location>
</feature>
<feature type="transmembrane region" description="Helical" evidence="1">
    <location>
        <begin position="107"/>
        <end position="124"/>
    </location>
</feature>
<keyword evidence="1" id="KW-0812">Transmembrane</keyword>
<comment type="caution">
    <text evidence="2">The sequence shown here is derived from an EMBL/GenBank/DDBJ whole genome shotgun (WGS) entry which is preliminary data.</text>
</comment>
<evidence type="ECO:0000256" key="1">
    <source>
        <dbReference type="SAM" id="Phobius"/>
    </source>
</evidence>
<feature type="transmembrane region" description="Helical" evidence="1">
    <location>
        <begin position="183"/>
        <end position="209"/>
    </location>
</feature>
<proteinExistence type="predicted"/>
<name>A0ABN3NMN3_9ACTN</name>
<evidence type="ECO:0000313" key="2">
    <source>
        <dbReference type="EMBL" id="GAA2523036.1"/>
    </source>
</evidence>
<protein>
    <submittedName>
        <fullName evidence="2">Metal-dependent hydrolase</fullName>
    </submittedName>
</protein>
<dbReference type="EMBL" id="BAAARY010000008">
    <property type="protein sequence ID" value="GAA2523036.1"/>
    <property type="molecule type" value="Genomic_DNA"/>
</dbReference>
<evidence type="ECO:0000313" key="3">
    <source>
        <dbReference type="Proteomes" id="UP001499978"/>
    </source>
</evidence>
<sequence length="268" mass="28471">MGPSHALSGAAVWLAGSWAADHFWGFHQRPAALAVGAAVCAGAALLPDLDMSGKVTANRGGATVARAFGIFTLFLAEVVEKLCLFMYHATKMKKDPHRRNGHRTFTHTLPFVALVGWGTTWLCVRYGKPAVIAILFVMMGLALRGLFDRWAERSGWLAVTAASAVAAYAAYLTLPGERSYPELGFAVAVGCLTHLLGDLITSAGIPILWPLPLGRRTWRMIGLPKAVAVRAGGPVEVVVLRGAMLIVTGLAALALLAPAAAQRWLPNL</sequence>
<organism evidence="2 3">
    <name type="scientific">Pilimelia columellifera subsp. columellifera</name>
    <dbReference type="NCBI Taxonomy" id="706583"/>
    <lineage>
        <taxon>Bacteria</taxon>
        <taxon>Bacillati</taxon>
        <taxon>Actinomycetota</taxon>
        <taxon>Actinomycetes</taxon>
        <taxon>Micromonosporales</taxon>
        <taxon>Micromonosporaceae</taxon>
        <taxon>Pilimelia</taxon>
    </lineage>
</organism>
<keyword evidence="1" id="KW-1133">Transmembrane helix</keyword>
<feature type="transmembrane region" description="Helical" evidence="1">
    <location>
        <begin position="67"/>
        <end position="87"/>
    </location>
</feature>
<dbReference type="Pfam" id="PF04307">
    <property type="entry name" value="YdjM"/>
    <property type="match status" value="1"/>
</dbReference>
<feature type="transmembrane region" description="Helical" evidence="1">
    <location>
        <begin position="153"/>
        <end position="171"/>
    </location>
</feature>